<dbReference type="Gene3D" id="2.40.420.20">
    <property type="match status" value="1"/>
</dbReference>
<comment type="caution">
    <text evidence="5">The sequence shown here is derived from an EMBL/GenBank/DDBJ whole genome shotgun (WGS) entry which is preliminary data.</text>
</comment>
<dbReference type="PANTHER" id="PTHR30469">
    <property type="entry name" value="MULTIDRUG RESISTANCE PROTEIN MDTA"/>
    <property type="match status" value="1"/>
</dbReference>
<organism evidence="5 6">
    <name type="scientific">Candidatus Coatesbacteria bacterium RBG_13_66_14</name>
    <dbReference type="NCBI Taxonomy" id="1817816"/>
    <lineage>
        <taxon>Bacteria</taxon>
        <taxon>Candidatus Coatesiibacteriota</taxon>
    </lineage>
</organism>
<dbReference type="GO" id="GO:0015562">
    <property type="term" value="F:efflux transmembrane transporter activity"/>
    <property type="evidence" value="ECO:0007669"/>
    <property type="project" value="TreeGrafter"/>
</dbReference>
<dbReference type="GO" id="GO:1990281">
    <property type="term" value="C:efflux pump complex"/>
    <property type="evidence" value="ECO:0007669"/>
    <property type="project" value="TreeGrafter"/>
</dbReference>
<evidence type="ECO:0000259" key="3">
    <source>
        <dbReference type="Pfam" id="PF25967"/>
    </source>
</evidence>
<dbReference type="Proteomes" id="UP000177187">
    <property type="component" value="Unassembled WGS sequence"/>
</dbReference>
<dbReference type="Gene3D" id="2.40.30.170">
    <property type="match status" value="1"/>
</dbReference>
<dbReference type="SUPFAM" id="SSF111369">
    <property type="entry name" value="HlyD-like secretion proteins"/>
    <property type="match status" value="1"/>
</dbReference>
<gene>
    <name evidence="5" type="ORF">A2Y64_03955</name>
</gene>
<evidence type="ECO:0000259" key="2">
    <source>
        <dbReference type="Pfam" id="PF25954"/>
    </source>
</evidence>
<comment type="similarity">
    <text evidence="1">Belongs to the membrane fusion protein (MFP) (TC 8.A.1) family.</text>
</comment>
<feature type="domain" description="Multidrug resistance protein MdtA-like C-terminal permuted SH3" evidence="3">
    <location>
        <begin position="306"/>
        <end position="340"/>
    </location>
</feature>
<protein>
    <submittedName>
        <fullName evidence="5">Uncharacterized protein</fullName>
    </submittedName>
</protein>
<sequence>MSPEQSYTVSSEVVGASHETIERDLAGVIRGEMEALVAPEIAGRLQDIYVEVGEEVRKGQALARIEGTSYWLSSEAARGQFEAARLQLKQAEDNYNRYQPLHDSGSISAAQWENISNAYEAAKINYDASQAGYYRAADTAGETTIRAPIAGVVAVRNFDIGSMVGPSYQVFEIVKIDPMKVSIGVNEQDIGTVLPESEVLVTVDAYPDEVFKGVVYSIGIKADPRTHAFPVEVRLDNADGRLKSGMVAHVRLPIKDLGEVLTIPINAAVKIQEVDYVFVVQEVVEDVTPVGEDGKPGPPEPTTRLRVEKRAVTLGPVTDHRVVVLEGLEVGEEIVTEGQQFLEDSSLVTIPNHESGAQTAGEDGQ</sequence>
<name>A0A1F5EXN7_9BACT</name>
<dbReference type="InterPro" id="IPR058792">
    <property type="entry name" value="Beta-barrel_RND_2"/>
</dbReference>
<proteinExistence type="inferred from homology"/>
<accession>A0A1F5EXN7</accession>
<evidence type="ECO:0000313" key="6">
    <source>
        <dbReference type="Proteomes" id="UP000177187"/>
    </source>
</evidence>
<reference evidence="5 6" key="1">
    <citation type="journal article" date="2016" name="Nat. Commun.">
        <title>Thousands of microbial genomes shed light on interconnected biogeochemical processes in an aquifer system.</title>
        <authorList>
            <person name="Anantharaman K."/>
            <person name="Brown C.T."/>
            <person name="Hug L.A."/>
            <person name="Sharon I."/>
            <person name="Castelle C.J."/>
            <person name="Probst A.J."/>
            <person name="Thomas B.C."/>
            <person name="Singh A."/>
            <person name="Wilkins M.J."/>
            <person name="Karaoz U."/>
            <person name="Brodie E.L."/>
            <person name="Williams K.H."/>
            <person name="Hubbard S.S."/>
            <person name="Banfield J.F."/>
        </authorList>
    </citation>
    <scope>NUCLEOTIDE SEQUENCE [LARGE SCALE GENOMIC DNA]</scope>
</reference>
<dbReference type="AlphaFoldDB" id="A0A1F5EXN7"/>
<dbReference type="Pfam" id="PF25967">
    <property type="entry name" value="RND-MFP_C"/>
    <property type="match status" value="1"/>
</dbReference>
<dbReference type="Gene3D" id="2.40.50.100">
    <property type="match status" value="1"/>
</dbReference>
<feature type="domain" description="CzcB-like barrel-sandwich hybrid" evidence="4">
    <location>
        <begin position="35"/>
        <end position="173"/>
    </location>
</feature>
<feature type="domain" description="CusB-like beta-barrel" evidence="2">
    <location>
        <begin position="182"/>
        <end position="252"/>
    </location>
</feature>
<dbReference type="NCBIfam" id="TIGR01730">
    <property type="entry name" value="RND_mfp"/>
    <property type="match status" value="1"/>
</dbReference>
<dbReference type="Pfam" id="PF25973">
    <property type="entry name" value="BSH_CzcB"/>
    <property type="match status" value="1"/>
</dbReference>
<dbReference type="Gene3D" id="1.10.287.470">
    <property type="entry name" value="Helix hairpin bin"/>
    <property type="match status" value="1"/>
</dbReference>
<evidence type="ECO:0000256" key="1">
    <source>
        <dbReference type="ARBA" id="ARBA00009477"/>
    </source>
</evidence>
<evidence type="ECO:0000313" key="5">
    <source>
        <dbReference type="EMBL" id="OGD72149.1"/>
    </source>
</evidence>
<dbReference type="Pfam" id="PF25954">
    <property type="entry name" value="Beta-barrel_RND_2"/>
    <property type="match status" value="1"/>
</dbReference>
<dbReference type="InterPro" id="IPR006143">
    <property type="entry name" value="RND_pump_MFP"/>
</dbReference>
<dbReference type="EMBL" id="MFAF01000130">
    <property type="protein sequence ID" value="OGD72149.1"/>
    <property type="molecule type" value="Genomic_DNA"/>
</dbReference>
<dbReference type="InterPro" id="IPR058647">
    <property type="entry name" value="BSH_CzcB-like"/>
</dbReference>
<dbReference type="STRING" id="1817816.A2Y64_03955"/>
<dbReference type="InterPro" id="IPR058627">
    <property type="entry name" value="MdtA-like_C"/>
</dbReference>
<dbReference type="FunFam" id="2.40.30.170:FF:000010">
    <property type="entry name" value="Efflux RND transporter periplasmic adaptor subunit"/>
    <property type="match status" value="1"/>
</dbReference>
<evidence type="ECO:0000259" key="4">
    <source>
        <dbReference type="Pfam" id="PF25973"/>
    </source>
</evidence>